<proteinExistence type="predicted"/>
<evidence type="ECO:0000256" key="1">
    <source>
        <dbReference type="ARBA" id="ARBA00023286"/>
    </source>
</evidence>
<keyword evidence="1" id="KW-0813">Transport</keyword>
<keyword evidence="2" id="KW-0407">Ion channel</keyword>
<dbReference type="InterPro" id="IPR014710">
    <property type="entry name" value="RmlC-like_jellyroll"/>
</dbReference>
<reference evidence="6" key="2">
    <citation type="submission" date="2025-08" db="UniProtKB">
        <authorList>
            <consortium name="RefSeq"/>
        </authorList>
    </citation>
    <scope>IDENTIFICATION</scope>
</reference>
<dbReference type="PANTHER" id="PTHR45651:SF68">
    <property type="entry name" value="ION TRANSPORT DOMAIN-CONTAINING PROTEIN"/>
    <property type="match status" value="1"/>
</dbReference>
<feature type="transmembrane region" description="Helical" evidence="3">
    <location>
        <begin position="296"/>
        <end position="314"/>
    </location>
</feature>
<dbReference type="Gene3D" id="2.60.120.10">
    <property type="entry name" value="Jelly Rolls"/>
    <property type="match status" value="1"/>
</dbReference>
<keyword evidence="1" id="KW-0406">Ion transport</keyword>
<evidence type="ECO:0000256" key="2">
    <source>
        <dbReference type="ARBA" id="ARBA00023303"/>
    </source>
</evidence>
<reference evidence="5" key="1">
    <citation type="journal article" date="2012" name="Nat. Commun.">
        <title>The genome of Prunus mume.</title>
        <authorList>
            <person name="Zhang Q."/>
            <person name="Chen W."/>
            <person name="Sun L."/>
            <person name="Zhao F."/>
            <person name="Huang B."/>
            <person name="Yang W."/>
            <person name="Tao Y."/>
            <person name="Wang J."/>
            <person name="Yuan Z."/>
            <person name="Fan G."/>
            <person name="Xing Z."/>
            <person name="Han C."/>
            <person name="Pan H."/>
            <person name="Zhong X."/>
            <person name="Shi W."/>
            <person name="Liang X."/>
            <person name="Du D."/>
            <person name="Sun F."/>
            <person name="Xu Z."/>
            <person name="Hao R."/>
            <person name="Lv T."/>
            <person name="Lv Y."/>
            <person name="Zheng Z."/>
            <person name="Sun M."/>
            <person name="Luo L."/>
            <person name="Cai M."/>
            <person name="Gao Y."/>
            <person name="Wang J."/>
            <person name="Yin Y."/>
            <person name="Xu X."/>
            <person name="Cheng T."/>
            <person name="Wang J."/>
        </authorList>
    </citation>
    <scope>NUCLEOTIDE SEQUENCE [LARGE SCALE GENOMIC DNA]</scope>
</reference>
<feature type="transmembrane region" description="Helical" evidence="3">
    <location>
        <begin position="100"/>
        <end position="123"/>
    </location>
</feature>
<keyword evidence="3" id="KW-1133">Transmembrane helix</keyword>
<dbReference type="RefSeq" id="XP_008233559.2">
    <property type="nucleotide sequence ID" value="XM_008235337.2"/>
</dbReference>
<keyword evidence="5" id="KW-1185">Reference proteome</keyword>
<dbReference type="GeneID" id="103332590"/>
<evidence type="ECO:0000313" key="6">
    <source>
        <dbReference type="RefSeq" id="XP_008233559.2"/>
    </source>
</evidence>
<protein>
    <submittedName>
        <fullName evidence="6">Cyclic nucleotide-gated ion channel 1-like</fullName>
    </submittedName>
</protein>
<gene>
    <name evidence="6" type="primary">LOC103332590</name>
</gene>
<name>A0ABM0P2Q7_PRUMU</name>
<dbReference type="CDD" id="cd00038">
    <property type="entry name" value="CAP_ED"/>
    <property type="match status" value="1"/>
</dbReference>
<sequence>MGLSVAIFALITAAIEFIFLLMELPFHWIYSKWKKIFVISCVFAVLLDPLFLYIPIIKEDMKCIQMDKRLNKTAFALRSVTDLSYFVDIIVQYHRFQRIWRSYILIDILAILPLPQVVILIFFSKGRGPFKTRKLMNSLVLLQYMPRVLRIYFSCKEFKESPYENIKLWIKGVLNFFLYILASHVLGAFWYFFAIQRMTTCWKIACQTGNRCESSTNFVCEDNQFRNTTLLNDLCPINSPNVTLFDFGIFVGVLQSGISESTNFPQKFSNCFWWGLRNLSSLGSNLQPSINTWENLFAASISVIGLLLFCYLIGNLQTYMQSESDPAKVEARKIKFEKKLDEKGTEIENWLSKNVILESDKDNLKLEVMKTVKQELKQGRDVDVENILFILPFKLRNYINSCKMLEKLKAIPKLQSMDEVVLKAMSKHLTLKKYAANSYIIKENEPLGMMLLIVDGDVKVESSNEVSSRLLKTGDFYGEELLDWVKVSLFPSLLPLSTSTAWAFKDVEARLLMASDLCAVAAFYREHFSENTFSPPPVDVQFNRLGLAKYSRVAE</sequence>
<evidence type="ECO:0000256" key="3">
    <source>
        <dbReference type="SAM" id="Phobius"/>
    </source>
</evidence>
<organism evidence="5 6">
    <name type="scientific">Prunus mume</name>
    <name type="common">Japanese apricot</name>
    <name type="synonym">Armeniaca mume</name>
    <dbReference type="NCBI Taxonomy" id="102107"/>
    <lineage>
        <taxon>Eukaryota</taxon>
        <taxon>Viridiplantae</taxon>
        <taxon>Streptophyta</taxon>
        <taxon>Embryophyta</taxon>
        <taxon>Tracheophyta</taxon>
        <taxon>Spermatophyta</taxon>
        <taxon>Magnoliopsida</taxon>
        <taxon>eudicotyledons</taxon>
        <taxon>Gunneridae</taxon>
        <taxon>Pentapetalae</taxon>
        <taxon>rosids</taxon>
        <taxon>fabids</taxon>
        <taxon>Rosales</taxon>
        <taxon>Rosaceae</taxon>
        <taxon>Amygdaloideae</taxon>
        <taxon>Amygdaleae</taxon>
        <taxon>Prunus</taxon>
    </lineage>
</organism>
<dbReference type="PROSITE" id="PS50042">
    <property type="entry name" value="CNMP_BINDING_3"/>
    <property type="match status" value="1"/>
</dbReference>
<dbReference type="SUPFAM" id="SSF51206">
    <property type="entry name" value="cAMP-binding domain-like"/>
    <property type="match status" value="1"/>
</dbReference>
<dbReference type="SUPFAM" id="SSF81324">
    <property type="entry name" value="Voltage-gated potassium channels"/>
    <property type="match status" value="1"/>
</dbReference>
<feature type="transmembrane region" description="Helical" evidence="3">
    <location>
        <begin position="7"/>
        <end position="30"/>
    </location>
</feature>
<dbReference type="Proteomes" id="UP000694861">
    <property type="component" value="Linkage group LG5"/>
</dbReference>
<keyword evidence="3" id="KW-0812">Transmembrane</keyword>
<evidence type="ECO:0000259" key="4">
    <source>
        <dbReference type="PROSITE" id="PS50042"/>
    </source>
</evidence>
<dbReference type="Gene3D" id="1.10.287.70">
    <property type="match status" value="1"/>
</dbReference>
<feature type="transmembrane region" description="Helical" evidence="3">
    <location>
        <begin position="173"/>
        <end position="193"/>
    </location>
</feature>
<feature type="domain" description="Cyclic nucleotide-binding" evidence="4">
    <location>
        <begin position="413"/>
        <end position="482"/>
    </location>
</feature>
<feature type="transmembrane region" description="Helical" evidence="3">
    <location>
        <begin position="36"/>
        <end position="54"/>
    </location>
</feature>
<dbReference type="PANTHER" id="PTHR45651">
    <property type="entry name" value="CYCLIC NUCLEOTIDE-GATED ION CHANNEL 15-RELATED-RELATED"/>
    <property type="match status" value="1"/>
</dbReference>
<keyword evidence="1" id="KW-1071">Ligand-gated ion channel</keyword>
<keyword evidence="3" id="KW-0472">Membrane</keyword>
<dbReference type="InterPro" id="IPR000595">
    <property type="entry name" value="cNMP-bd_dom"/>
</dbReference>
<evidence type="ECO:0000313" key="5">
    <source>
        <dbReference type="Proteomes" id="UP000694861"/>
    </source>
</evidence>
<accession>A0ABM0P2Q7</accession>
<dbReference type="InterPro" id="IPR018490">
    <property type="entry name" value="cNMP-bd_dom_sf"/>
</dbReference>